<organism evidence="1 2">
    <name type="scientific">Shivajiella indica</name>
    <dbReference type="NCBI Taxonomy" id="872115"/>
    <lineage>
        <taxon>Bacteria</taxon>
        <taxon>Pseudomonadati</taxon>
        <taxon>Bacteroidota</taxon>
        <taxon>Cytophagia</taxon>
        <taxon>Cytophagales</taxon>
        <taxon>Cyclobacteriaceae</taxon>
        <taxon>Shivajiella</taxon>
    </lineage>
</organism>
<accession>A0ABW5B4Y5</accession>
<dbReference type="EMBL" id="JBHUIV010000010">
    <property type="protein sequence ID" value="MFD2200922.1"/>
    <property type="molecule type" value="Genomic_DNA"/>
</dbReference>
<name>A0ABW5B4Y5_9BACT</name>
<gene>
    <name evidence="1" type="ORF">ACFSKV_05040</name>
</gene>
<dbReference type="RefSeq" id="WP_380800802.1">
    <property type="nucleotide sequence ID" value="NZ_JBHUIV010000010.1"/>
</dbReference>
<comment type="caution">
    <text evidence="1">The sequence shown here is derived from an EMBL/GenBank/DDBJ whole genome shotgun (WGS) entry which is preliminary data.</text>
</comment>
<keyword evidence="2" id="KW-1185">Reference proteome</keyword>
<protein>
    <recommendedName>
        <fullName evidence="3">Acyloxyacyl hydrolase</fullName>
    </recommendedName>
</protein>
<evidence type="ECO:0008006" key="3">
    <source>
        <dbReference type="Google" id="ProtNLM"/>
    </source>
</evidence>
<evidence type="ECO:0000313" key="2">
    <source>
        <dbReference type="Proteomes" id="UP001597414"/>
    </source>
</evidence>
<dbReference type="Proteomes" id="UP001597414">
    <property type="component" value="Unassembled WGS sequence"/>
</dbReference>
<reference evidence="2" key="1">
    <citation type="journal article" date="2019" name="Int. J. Syst. Evol. Microbiol.">
        <title>The Global Catalogue of Microorganisms (GCM) 10K type strain sequencing project: providing services to taxonomists for standard genome sequencing and annotation.</title>
        <authorList>
            <consortium name="The Broad Institute Genomics Platform"/>
            <consortium name="The Broad Institute Genome Sequencing Center for Infectious Disease"/>
            <person name="Wu L."/>
            <person name="Ma J."/>
        </authorList>
    </citation>
    <scope>NUCLEOTIDE SEQUENCE [LARGE SCALE GENOMIC DNA]</scope>
    <source>
        <strain evidence="2">KCTC 19812</strain>
    </source>
</reference>
<sequence length="193" mass="22240">MKWSLNIGTIIILTVLLTSMRVMGQTESVDEDENEASNKHRLTILMANAFIPAADNIADQNSVFIVPAWGINYDYWFNHKIGIGLHNTFILQQYKIEKSQENVIIERSFPVIVTGEFLFKPVRNLTISLGVGREFEKHESFTVINTGIEYGFELQHGIELSLNFLYDNKIDAYDSWMFGVGFSKFFSWTNRKE</sequence>
<proteinExistence type="predicted"/>
<evidence type="ECO:0000313" key="1">
    <source>
        <dbReference type="EMBL" id="MFD2200922.1"/>
    </source>
</evidence>